<protein>
    <recommendedName>
        <fullName evidence="5">Elongator complex protein 5</fullName>
    </recommendedName>
</protein>
<dbReference type="InterPro" id="IPR019519">
    <property type="entry name" value="Elp5"/>
</dbReference>
<comment type="similarity">
    <text evidence="4">Belongs to the ELP5 family.</text>
</comment>
<dbReference type="CDD" id="cd19496">
    <property type="entry name" value="Elp5"/>
    <property type="match status" value="1"/>
</dbReference>
<reference evidence="10 11" key="1">
    <citation type="submission" date="2024-01" db="EMBL/GenBank/DDBJ databases">
        <title>The genome of the rayed Mediterranean limpet Patella caerulea (Linnaeus, 1758).</title>
        <authorList>
            <person name="Anh-Thu Weber A."/>
            <person name="Halstead-Nussloch G."/>
        </authorList>
    </citation>
    <scope>NUCLEOTIDE SEQUENCE [LARGE SCALE GENOMIC DNA]</scope>
    <source>
        <strain evidence="10">AATW-2023a</strain>
        <tissue evidence="10">Whole specimen</tissue>
    </source>
</reference>
<comment type="pathway">
    <text evidence="3">tRNA modification; 5-methoxycarbonylmethyl-2-thiouridine-tRNA biosynthesis.</text>
</comment>
<evidence type="ECO:0000256" key="1">
    <source>
        <dbReference type="ARBA" id="ARBA00004123"/>
    </source>
</evidence>
<proteinExistence type="inferred from homology"/>
<sequence length="303" mass="33980">MLLDLIRGNELSSIVLVKDNVDCIDASNVHILYNFLLNQSQRFAKVILLCYEDSPESYTHALPENIKSRIVCLDGTKHPHTWLDFHDFDQTGVDGNIKKLLEDNLPQGNGNIGIVIDSLSFHLLLRPPSFTCQFLRKLSTSQIKGYDIKQLVCGIHGDIFDENSLRLVEHTASSVLILSPSQTPSHTSICSSIHHRTSGKVLRMNEYFNVDENNIVQDLREVKSTAGTTEPGEKSIDPASNLTFNLTLKESEKEARSQLVLPYTYDKNKQDAALNQPGGGKIFYEADDVDDLDEEDPDDDLHI</sequence>
<dbReference type="EMBL" id="JAZGQO010000010">
    <property type="protein sequence ID" value="KAK6176207.1"/>
    <property type="molecule type" value="Genomic_DNA"/>
</dbReference>
<evidence type="ECO:0000256" key="2">
    <source>
        <dbReference type="ARBA" id="ARBA00004496"/>
    </source>
</evidence>
<dbReference type="Pfam" id="PF10483">
    <property type="entry name" value="Elong_Iki1"/>
    <property type="match status" value="2"/>
</dbReference>
<feature type="compositionally biased region" description="Acidic residues" evidence="9">
    <location>
        <begin position="285"/>
        <end position="303"/>
    </location>
</feature>
<dbReference type="PANTHER" id="PTHR15641:SF1">
    <property type="entry name" value="ELONGATOR COMPLEX PROTEIN 5"/>
    <property type="match status" value="1"/>
</dbReference>
<keyword evidence="11" id="KW-1185">Reference proteome</keyword>
<keyword evidence="7" id="KW-0819">tRNA processing</keyword>
<dbReference type="GO" id="GO:0002098">
    <property type="term" value="P:tRNA wobble uridine modification"/>
    <property type="evidence" value="ECO:0007669"/>
    <property type="project" value="InterPro"/>
</dbReference>
<comment type="subcellular location">
    <subcellularLocation>
        <location evidence="2">Cytoplasm</location>
    </subcellularLocation>
    <subcellularLocation>
        <location evidence="1">Nucleus</location>
    </subcellularLocation>
</comment>
<evidence type="ECO:0000256" key="9">
    <source>
        <dbReference type="SAM" id="MobiDB-lite"/>
    </source>
</evidence>
<evidence type="ECO:0000256" key="3">
    <source>
        <dbReference type="ARBA" id="ARBA00005043"/>
    </source>
</evidence>
<evidence type="ECO:0000256" key="5">
    <source>
        <dbReference type="ARBA" id="ARBA00020264"/>
    </source>
</evidence>
<dbReference type="AlphaFoldDB" id="A0AAN8JEW0"/>
<evidence type="ECO:0000313" key="11">
    <source>
        <dbReference type="Proteomes" id="UP001347796"/>
    </source>
</evidence>
<dbReference type="PANTHER" id="PTHR15641">
    <property type="entry name" value="ELONGATOR COMPLEX PROTEIN 5"/>
    <property type="match status" value="1"/>
</dbReference>
<feature type="region of interest" description="Disordered" evidence="9">
    <location>
        <begin position="270"/>
        <end position="303"/>
    </location>
</feature>
<comment type="caution">
    <text evidence="10">The sequence shown here is derived from an EMBL/GenBank/DDBJ whole genome shotgun (WGS) entry which is preliminary data.</text>
</comment>
<evidence type="ECO:0000256" key="4">
    <source>
        <dbReference type="ARBA" id="ARBA00009567"/>
    </source>
</evidence>
<evidence type="ECO:0000256" key="8">
    <source>
        <dbReference type="ARBA" id="ARBA00023242"/>
    </source>
</evidence>
<dbReference type="GO" id="GO:0005829">
    <property type="term" value="C:cytosol"/>
    <property type="evidence" value="ECO:0007669"/>
    <property type="project" value="TreeGrafter"/>
</dbReference>
<name>A0AAN8JEW0_PATCE</name>
<gene>
    <name evidence="10" type="ORF">SNE40_014535</name>
</gene>
<evidence type="ECO:0000256" key="6">
    <source>
        <dbReference type="ARBA" id="ARBA00022490"/>
    </source>
</evidence>
<keyword evidence="8" id="KW-0539">Nucleus</keyword>
<keyword evidence="6" id="KW-0963">Cytoplasm</keyword>
<dbReference type="Gene3D" id="3.40.50.300">
    <property type="entry name" value="P-loop containing nucleotide triphosphate hydrolases"/>
    <property type="match status" value="1"/>
</dbReference>
<organism evidence="10 11">
    <name type="scientific">Patella caerulea</name>
    <name type="common">Rayed Mediterranean limpet</name>
    <dbReference type="NCBI Taxonomy" id="87958"/>
    <lineage>
        <taxon>Eukaryota</taxon>
        <taxon>Metazoa</taxon>
        <taxon>Spiralia</taxon>
        <taxon>Lophotrochozoa</taxon>
        <taxon>Mollusca</taxon>
        <taxon>Gastropoda</taxon>
        <taxon>Patellogastropoda</taxon>
        <taxon>Patelloidea</taxon>
        <taxon>Patellidae</taxon>
        <taxon>Patella</taxon>
    </lineage>
</organism>
<evidence type="ECO:0000313" key="10">
    <source>
        <dbReference type="EMBL" id="KAK6176207.1"/>
    </source>
</evidence>
<evidence type="ECO:0000256" key="7">
    <source>
        <dbReference type="ARBA" id="ARBA00022694"/>
    </source>
</evidence>
<dbReference type="GO" id="GO:0000049">
    <property type="term" value="F:tRNA binding"/>
    <property type="evidence" value="ECO:0007669"/>
    <property type="project" value="TreeGrafter"/>
</dbReference>
<dbReference type="GO" id="GO:0005634">
    <property type="term" value="C:nucleus"/>
    <property type="evidence" value="ECO:0007669"/>
    <property type="project" value="UniProtKB-SubCell"/>
</dbReference>
<dbReference type="Proteomes" id="UP001347796">
    <property type="component" value="Unassembled WGS sequence"/>
</dbReference>
<accession>A0AAN8JEW0</accession>
<dbReference type="GO" id="GO:0033588">
    <property type="term" value="C:elongator holoenzyme complex"/>
    <property type="evidence" value="ECO:0007669"/>
    <property type="project" value="InterPro"/>
</dbReference>
<dbReference type="InterPro" id="IPR027417">
    <property type="entry name" value="P-loop_NTPase"/>
</dbReference>